<dbReference type="OrthoDB" id="1906820at2759"/>
<organism evidence="1 2">
    <name type="scientific">Gossypium stocksii</name>
    <dbReference type="NCBI Taxonomy" id="47602"/>
    <lineage>
        <taxon>Eukaryota</taxon>
        <taxon>Viridiplantae</taxon>
        <taxon>Streptophyta</taxon>
        <taxon>Embryophyta</taxon>
        <taxon>Tracheophyta</taxon>
        <taxon>Spermatophyta</taxon>
        <taxon>Magnoliopsida</taxon>
        <taxon>eudicotyledons</taxon>
        <taxon>Gunneridae</taxon>
        <taxon>Pentapetalae</taxon>
        <taxon>rosids</taxon>
        <taxon>malvids</taxon>
        <taxon>Malvales</taxon>
        <taxon>Malvaceae</taxon>
        <taxon>Malvoideae</taxon>
        <taxon>Gossypium</taxon>
    </lineage>
</organism>
<evidence type="ECO:0008006" key="3">
    <source>
        <dbReference type="Google" id="ProtNLM"/>
    </source>
</evidence>
<keyword evidence="2" id="KW-1185">Reference proteome</keyword>
<gene>
    <name evidence="1" type="ORF">J1N35_041059</name>
</gene>
<reference evidence="1 2" key="1">
    <citation type="journal article" date="2021" name="Plant Biotechnol. J.">
        <title>Multi-omics assisted identification of the key and species-specific regulatory components of drought-tolerant mechanisms in Gossypium stocksii.</title>
        <authorList>
            <person name="Yu D."/>
            <person name="Ke L."/>
            <person name="Zhang D."/>
            <person name="Wu Y."/>
            <person name="Sun Y."/>
            <person name="Mei J."/>
            <person name="Sun J."/>
            <person name="Sun Y."/>
        </authorList>
    </citation>
    <scope>NUCLEOTIDE SEQUENCE [LARGE SCALE GENOMIC DNA]</scope>
    <source>
        <strain evidence="2">cv. E1</strain>
        <tissue evidence="1">Leaf</tissue>
    </source>
</reference>
<name>A0A9D3UF18_9ROSI</name>
<dbReference type="EMBL" id="JAIQCV010000012">
    <property type="protein sequence ID" value="KAH1039316.1"/>
    <property type="molecule type" value="Genomic_DNA"/>
</dbReference>
<protein>
    <recommendedName>
        <fullName evidence="3">RNase H type-1 domain-containing protein</fullName>
    </recommendedName>
</protein>
<dbReference type="AlphaFoldDB" id="A0A9D3UF18"/>
<proteinExistence type="predicted"/>
<comment type="caution">
    <text evidence="1">The sequence shown here is derived from an EMBL/GenBank/DDBJ whole genome shotgun (WGS) entry which is preliminary data.</text>
</comment>
<accession>A0A9D3UF18</accession>
<evidence type="ECO:0000313" key="1">
    <source>
        <dbReference type="EMBL" id="KAH1039316.1"/>
    </source>
</evidence>
<dbReference type="Proteomes" id="UP000828251">
    <property type="component" value="Unassembled WGS sequence"/>
</dbReference>
<sequence>MLPRNCTVPEGVLPRDPFVRINVDAAYDPKEFTSGSGLVARNIRGEILVTKSTLTTNPMAHAIATESLKRGVKMYLVGSVSDFVRSLGSRTQ</sequence>
<evidence type="ECO:0000313" key="2">
    <source>
        <dbReference type="Proteomes" id="UP000828251"/>
    </source>
</evidence>